<accession>A0A4V6A0S3</accession>
<reference evidence="1 2" key="2">
    <citation type="journal article" date="2019" name="G3 (Bethesda)">
        <title>Hybrid Assembly of the Genome of the Entomopathogenic Nematode Steinernema carpocapsae Identifies the X-Chromosome.</title>
        <authorList>
            <person name="Serra L."/>
            <person name="Macchietto M."/>
            <person name="Macias-Munoz A."/>
            <person name="McGill C.J."/>
            <person name="Rodriguez I.M."/>
            <person name="Rodriguez B."/>
            <person name="Murad R."/>
            <person name="Mortazavi A."/>
        </authorList>
    </citation>
    <scope>NUCLEOTIDE SEQUENCE [LARGE SCALE GENOMIC DNA]</scope>
    <source>
        <strain evidence="1 2">ALL</strain>
    </source>
</reference>
<name>A0A4V6A0S3_STECR</name>
<keyword evidence="2" id="KW-1185">Reference proteome</keyword>
<dbReference type="EMBL" id="AZBU02000006">
    <property type="protein sequence ID" value="TKR72585.1"/>
    <property type="molecule type" value="Genomic_DNA"/>
</dbReference>
<dbReference type="AlphaFoldDB" id="A0A4V6A0S3"/>
<organism evidence="1 2">
    <name type="scientific">Steinernema carpocapsae</name>
    <name type="common">Entomopathogenic nematode</name>
    <dbReference type="NCBI Taxonomy" id="34508"/>
    <lineage>
        <taxon>Eukaryota</taxon>
        <taxon>Metazoa</taxon>
        <taxon>Ecdysozoa</taxon>
        <taxon>Nematoda</taxon>
        <taxon>Chromadorea</taxon>
        <taxon>Rhabditida</taxon>
        <taxon>Tylenchina</taxon>
        <taxon>Panagrolaimomorpha</taxon>
        <taxon>Strongyloidoidea</taxon>
        <taxon>Steinernematidae</taxon>
        <taxon>Steinernema</taxon>
    </lineage>
</organism>
<gene>
    <name evidence="1" type="ORF">L596_020008</name>
</gene>
<proteinExistence type="predicted"/>
<protein>
    <submittedName>
        <fullName evidence="1">Uncharacterized protein</fullName>
    </submittedName>
</protein>
<comment type="caution">
    <text evidence="1">The sequence shown here is derived from an EMBL/GenBank/DDBJ whole genome shotgun (WGS) entry which is preliminary data.</text>
</comment>
<evidence type="ECO:0000313" key="1">
    <source>
        <dbReference type="EMBL" id="TKR72585.1"/>
    </source>
</evidence>
<dbReference type="Proteomes" id="UP000298663">
    <property type="component" value="Unassembled WGS sequence"/>
</dbReference>
<evidence type="ECO:0000313" key="2">
    <source>
        <dbReference type="Proteomes" id="UP000298663"/>
    </source>
</evidence>
<reference evidence="1 2" key="1">
    <citation type="journal article" date="2015" name="Genome Biol.">
        <title>Comparative genomics of Steinernema reveals deeply conserved gene regulatory networks.</title>
        <authorList>
            <person name="Dillman A.R."/>
            <person name="Macchietto M."/>
            <person name="Porter C.F."/>
            <person name="Rogers A."/>
            <person name="Williams B."/>
            <person name="Antoshechkin I."/>
            <person name="Lee M.M."/>
            <person name="Goodwin Z."/>
            <person name="Lu X."/>
            <person name="Lewis E.E."/>
            <person name="Goodrich-Blair H."/>
            <person name="Stock S.P."/>
            <person name="Adams B.J."/>
            <person name="Sternberg P.W."/>
            <person name="Mortazavi A."/>
        </authorList>
    </citation>
    <scope>NUCLEOTIDE SEQUENCE [LARGE SCALE GENOMIC DNA]</scope>
    <source>
        <strain evidence="1 2">ALL</strain>
    </source>
</reference>
<sequence length="79" mass="9186">MFKDKLRVDVIRMLHQKATASSSTKPLVVLSFLKFLRDRHTMAAIIKLDRWFALRYCNNSKPWASLLVLLTLISHSVPF</sequence>